<feature type="compositionally biased region" description="Basic and acidic residues" evidence="5">
    <location>
        <begin position="552"/>
        <end position="577"/>
    </location>
</feature>
<feature type="compositionally biased region" description="Low complexity" evidence="5">
    <location>
        <begin position="600"/>
        <end position="627"/>
    </location>
</feature>
<evidence type="ECO:0000256" key="4">
    <source>
        <dbReference type="ARBA" id="ARBA00023136"/>
    </source>
</evidence>
<dbReference type="AlphaFoldDB" id="A0A166Q638"/>
<reference evidence="7 8" key="1">
    <citation type="journal article" date="2016" name="Mol. Biol. Evol.">
        <title>Comparative Genomics of Early-Diverging Mushroom-Forming Fungi Provides Insights into the Origins of Lignocellulose Decay Capabilities.</title>
        <authorList>
            <person name="Nagy L.G."/>
            <person name="Riley R."/>
            <person name="Tritt A."/>
            <person name="Adam C."/>
            <person name="Daum C."/>
            <person name="Floudas D."/>
            <person name="Sun H."/>
            <person name="Yadav J.S."/>
            <person name="Pangilinan J."/>
            <person name="Larsson K.H."/>
            <person name="Matsuura K."/>
            <person name="Barry K."/>
            <person name="Labutti K."/>
            <person name="Kuo R."/>
            <person name="Ohm R.A."/>
            <person name="Bhattacharya S.S."/>
            <person name="Shirouzu T."/>
            <person name="Yoshinaga Y."/>
            <person name="Martin F.M."/>
            <person name="Grigoriev I.V."/>
            <person name="Hibbett D.S."/>
        </authorList>
    </citation>
    <scope>NUCLEOTIDE SEQUENCE [LARGE SCALE GENOMIC DNA]</scope>
    <source>
        <strain evidence="7 8">CBS 109695</strain>
    </source>
</reference>
<evidence type="ECO:0000256" key="5">
    <source>
        <dbReference type="SAM" id="MobiDB-lite"/>
    </source>
</evidence>
<dbReference type="EMBL" id="KV417512">
    <property type="protein sequence ID" value="KZP26796.1"/>
    <property type="molecule type" value="Genomic_DNA"/>
</dbReference>
<keyword evidence="3 6" id="KW-1133">Transmembrane helix</keyword>
<dbReference type="SMART" id="SM01417">
    <property type="entry name" value="Solute_trans_a"/>
    <property type="match status" value="1"/>
</dbReference>
<organism evidence="7 8">
    <name type="scientific">Athelia psychrophila</name>
    <dbReference type="NCBI Taxonomy" id="1759441"/>
    <lineage>
        <taxon>Eukaryota</taxon>
        <taxon>Fungi</taxon>
        <taxon>Dikarya</taxon>
        <taxon>Basidiomycota</taxon>
        <taxon>Agaricomycotina</taxon>
        <taxon>Agaricomycetes</taxon>
        <taxon>Agaricomycetidae</taxon>
        <taxon>Atheliales</taxon>
        <taxon>Atheliaceae</taxon>
        <taxon>Athelia</taxon>
    </lineage>
</organism>
<gene>
    <name evidence="7" type="ORF">FIBSPDRAFT_1040548</name>
</gene>
<name>A0A166Q638_9AGAM</name>
<dbReference type="PANTHER" id="PTHR23423">
    <property type="entry name" value="ORGANIC SOLUTE TRANSPORTER-RELATED"/>
    <property type="match status" value="1"/>
</dbReference>
<feature type="compositionally biased region" description="Basic and acidic residues" evidence="5">
    <location>
        <begin position="663"/>
        <end position="675"/>
    </location>
</feature>
<feature type="transmembrane region" description="Helical" evidence="6">
    <location>
        <begin position="259"/>
        <end position="283"/>
    </location>
</feature>
<comment type="subcellular location">
    <subcellularLocation>
        <location evidence="1">Membrane</location>
        <topology evidence="1">Multi-pass membrane protein</topology>
    </subcellularLocation>
</comment>
<feature type="compositionally biased region" description="Basic and acidic residues" evidence="5">
    <location>
        <begin position="703"/>
        <end position="725"/>
    </location>
</feature>
<evidence type="ECO:0000256" key="1">
    <source>
        <dbReference type="ARBA" id="ARBA00004141"/>
    </source>
</evidence>
<feature type="region of interest" description="Disordered" evidence="5">
    <location>
        <begin position="507"/>
        <end position="776"/>
    </location>
</feature>
<feature type="transmembrane region" description="Helical" evidence="6">
    <location>
        <begin position="182"/>
        <end position="206"/>
    </location>
</feature>
<proteinExistence type="predicted"/>
<dbReference type="Pfam" id="PF03619">
    <property type="entry name" value="Solute_trans_a"/>
    <property type="match status" value="1"/>
</dbReference>
<evidence type="ECO:0000256" key="2">
    <source>
        <dbReference type="ARBA" id="ARBA00022692"/>
    </source>
</evidence>
<feature type="compositionally biased region" description="Acidic residues" evidence="5">
    <location>
        <begin position="726"/>
        <end position="742"/>
    </location>
</feature>
<keyword evidence="4 6" id="KW-0472">Membrane</keyword>
<feature type="transmembrane region" description="Helical" evidence="6">
    <location>
        <begin position="227"/>
        <end position="247"/>
    </location>
</feature>
<feature type="transmembrane region" description="Helical" evidence="6">
    <location>
        <begin position="20"/>
        <end position="43"/>
    </location>
</feature>
<dbReference type="STRING" id="436010.A0A166Q638"/>
<keyword evidence="8" id="KW-1185">Reference proteome</keyword>
<dbReference type="InterPro" id="IPR005178">
    <property type="entry name" value="Ostalpha/TMEM184C"/>
</dbReference>
<protein>
    <submittedName>
        <fullName evidence="7">DUF300-domain-containing protein</fullName>
    </submittedName>
</protein>
<keyword evidence="2 6" id="KW-0812">Transmembrane</keyword>
<sequence length="776" mass="86719">MTSPEEGRDSGSGSSLPLGVLVVAGISTFVAVLISAMSIYLHLKNYLKPSLQRMVIRIMIMVPLYAVSSLISLFSLEAAFFIDVIRDIYEAFVIYCFFVLLISYLGGERSLLILLHGRPPKDPVFPVSLFQREIDVSDPYTFLFLKRGILQYVQIKPLLALATLILKVLGKYNEGDFRARSGYLYVSVIYNTSICLSLYCLAVLWMCVNDDLKPFRPMPKFLCVKGILFFSFWQSIVVSIAVAAGTIKRLGPYTDSEHISLGLTDCLICIEMPFFAWAHLYAFSFQDFVDPSRAYVARMPMYYALRDAFGMRDVVADSKATLRGEGMDYRDFEPSEGYIHQGEGRDRRIRAGLRYSKGGTKKYWLPQTVRDTAPPNRFERGVNNAIKRVVGEDEAQDVHAPLLDVDEDVVHLAPDMMGDDPNVQDDPTVWTELHQNGGFGLPFGDIDAGDEELFAHSRKYLFGDYNYPCIDVSSEYARERMWDEERRILRDEHSAWFSPIRGRGSEVLKQREGPGWEGYGAMGTHAHGPRSALKEDEDGGSSYSSAGKGKKRQSERDRQVDHDQLRVPAEDADDVKLKFTNVRGPQNLSRTQSNSSNPQARNASYFAGAAASPASSGGSGSRTPAGGKSKLKVRASPVTSPRKSPVLPPDAVDLIVEDDGAAEEERTYERKKGEPAVRGSALRKVYRRGFVARDSEGQEAQGEVERGDHEYVPQDDERGEAPRQDGDEDDLKILEEEEEALEALEGTVAREMTPPPHAHVQPSPHGYFQDHDNPWA</sequence>
<accession>A0A166Q638</accession>
<dbReference type="GO" id="GO:0016020">
    <property type="term" value="C:membrane"/>
    <property type="evidence" value="ECO:0007669"/>
    <property type="project" value="UniProtKB-SubCell"/>
</dbReference>
<evidence type="ECO:0000256" key="3">
    <source>
        <dbReference type="ARBA" id="ARBA00022989"/>
    </source>
</evidence>
<feature type="transmembrane region" description="Helical" evidence="6">
    <location>
        <begin position="88"/>
        <end position="106"/>
    </location>
</feature>
<feature type="compositionally biased region" description="Polar residues" evidence="5">
    <location>
        <begin position="583"/>
        <end position="599"/>
    </location>
</feature>
<dbReference type="Proteomes" id="UP000076532">
    <property type="component" value="Unassembled WGS sequence"/>
</dbReference>
<evidence type="ECO:0000313" key="8">
    <source>
        <dbReference type="Proteomes" id="UP000076532"/>
    </source>
</evidence>
<feature type="transmembrane region" description="Helical" evidence="6">
    <location>
        <begin position="55"/>
        <end position="82"/>
    </location>
</feature>
<dbReference type="OrthoDB" id="5348404at2759"/>
<evidence type="ECO:0000256" key="6">
    <source>
        <dbReference type="SAM" id="Phobius"/>
    </source>
</evidence>
<evidence type="ECO:0000313" key="7">
    <source>
        <dbReference type="EMBL" id="KZP26796.1"/>
    </source>
</evidence>
<feature type="transmembrane region" description="Helical" evidence="6">
    <location>
        <begin position="149"/>
        <end position="170"/>
    </location>
</feature>